<organism evidence="1 2">
    <name type="scientific">Paenibacillus prosopidis</name>
    <dbReference type="NCBI Taxonomy" id="630520"/>
    <lineage>
        <taxon>Bacteria</taxon>
        <taxon>Bacillati</taxon>
        <taxon>Bacillota</taxon>
        <taxon>Bacilli</taxon>
        <taxon>Bacillales</taxon>
        <taxon>Paenibacillaceae</taxon>
        <taxon>Paenibacillus</taxon>
    </lineage>
</organism>
<reference evidence="1 2" key="1">
    <citation type="submission" date="2018-07" db="EMBL/GenBank/DDBJ databases">
        <title>Genomic Encyclopedia of Type Strains, Phase III (KMG-III): the genomes of soil and plant-associated and newly described type strains.</title>
        <authorList>
            <person name="Whitman W."/>
        </authorList>
    </citation>
    <scope>NUCLEOTIDE SEQUENCE [LARGE SCALE GENOMIC DNA]</scope>
    <source>
        <strain evidence="1 2">CECT 7506</strain>
    </source>
</reference>
<name>A0A368VJM7_9BACL</name>
<evidence type="ECO:0000313" key="1">
    <source>
        <dbReference type="EMBL" id="RCW41544.1"/>
    </source>
</evidence>
<keyword evidence="2" id="KW-1185">Reference proteome</keyword>
<comment type="caution">
    <text evidence="1">The sequence shown here is derived from an EMBL/GenBank/DDBJ whole genome shotgun (WGS) entry which is preliminary data.</text>
</comment>
<sequence length="63" mass="6640">CLFSLMSDTSSVPYCLLSSASNEVSTFHASINIGVMAASQPSLPNITEKMGVKAGKRTYALVN</sequence>
<protein>
    <submittedName>
        <fullName evidence="1">Uncharacterized protein</fullName>
    </submittedName>
</protein>
<gene>
    <name evidence="1" type="ORF">DFP97_12373</name>
</gene>
<feature type="non-terminal residue" evidence="1">
    <location>
        <position position="1"/>
    </location>
</feature>
<evidence type="ECO:0000313" key="2">
    <source>
        <dbReference type="Proteomes" id="UP000252415"/>
    </source>
</evidence>
<dbReference type="EMBL" id="QPJD01000023">
    <property type="protein sequence ID" value="RCW41544.1"/>
    <property type="molecule type" value="Genomic_DNA"/>
</dbReference>
<accession>A0A368VJM7</accession>
<dbReference type="RefSeq" id="WP_220271198.1">
    <property type="nucleotide sequence ID" value="NZ_QPJD01000023.1"/>
</dbReference>
<dbReference type="Proteomes" id="UP000252415">
    <property type="component" value="Unassembled WGS sequence"/>
</dbReference>
<proteinExistence type="predicted"/>
<dbReference type="AlphaFoldDB" id="A0A368VJM7"/>